<keyword evidence="5" id="KW-0234">DNA repair</keyword>
<evidence type="ECO:0000256" key="2">
    <source>
        <dbReference type="ARBA" id="ARBA00022705"/>
    </source>
</evidence>
<evidence type="ECO:0000259" key="9">
    <source>
        <dbReference type="Pfam" id="PF12253"/>
    </source>
</evidence>
<organism evidence="10 11">
    <name type="scientific">Danaus chrysippus</name>
    <name type="common">African queen</name>
    <dbReference type="NCBI Taxonomy" id="151541"/>
    <lineage>
        <taxon>Eukaryota</taxon>
        <taxon>Metazoa</taxon>
        <taxon>Ecdysozoa</taxon>
        <taxon>Arthropoda</taxon>
        <taxon>Hexapoda</taxon>
        <taxon>Insecta</taxon>
        <taxon>Pterygota</taxon>
        <taxon>Neoptera</taxon>
        <taxon>Endopterygota</taxon>
        <taxon>Lepidoptera</taxon>
        <taxon>Glossata</taxon>
        <taxon>Ditrysia</taxon>
        <taxon>Papilionoidea</taxon>
        <taxon>Nymphalidae</taxon>
        <taxon>Danainae</taxon>
        <taxon>Danaini</taxon>
        <taxon>Danaina</taxon>
        <taxon>Danaus</taxon>
        <taxon>Anosia</taxon>
    </lineage>
</organism>
<evidence type="ECO:0000256" key="6">
    <source>
        <dbReference type="ARBA" id="ARBA00023242"/>
    </source>
</evidence>
<dbReference type="OrthoDB" id="79480at2759"/>
<feature type="domain" description="Chromatin assembly factor 1 subunit A dimerization" evidence="9">
    <location>
        <begin position="555"/>
        <end position="624"/>
    </location>
</feature>
<evidence type="ECO:0000256" key="1">
    <source>
        <dbReference type="ARBA" id="ARBA00004123"/>
    </source>
</evidence>
<keyword evidence="6" id="KW-0539">Nucleus</keyword>
<dbReference type="Pfam" id="PF11600">
    <property type="entry name" value="CAF1A_acidic"/>
    <property type="match status" value="1"/>
</dbReference>
<feature type="compositionally biased region" description="Basic and acidic residues" evidence="7">
    <location>
        <begin position="128"/>
        <end position="146"/>
    </location>
</feature>
<evidence type="ECO:0000256" key="3">
    <source>
        <dbReference type="ARBA" id="ARBA00022763"/>
    </source>
</evidence>
<feature type="compositionally biased region" description="Basic and acidic residues" evidence="7">
    <location>
        <begin position="297"/>
        <end position="422"/>
    </location>
</feature>
<evidence type="ECO:0000256" key="4">
    <source>
        <dbReference type="ARBA" id="ARBA00023186"/>
    </source>
</evidence>
<keyword evidence="4" id="KW-0143">Chaperone</keyword>
<dbReference type="GO" id="GO:0006260">
    <property type="term" value="P:DNA replication"/>
    <property type="evidence" value="ECO:0007669"/>
    <property type="project" value="UniProtKB-KW"/>
</dbReference>
<feature type="domain" description="Chromatin assembly factor 1 p150 subunit acidic region" evidence="8">
    <location>
        <begin position="336"/>
        <end position="466"/>
    </location>
</feature>
<feature type="compositionally biased region" description="Polar residues" evidence="7">
    <location>
        <begin position="246"/>
        <end position="292"/>
    </location>
</feature>
<evidence type="ECO:0000313" key="10">
    <source>
        <dbReference type="EMBL" id="CAG9566107.1"/>
    </source>
</evidence>
<keyword evidence="11" id="KW-1185">Reference proteome</keyword>
<feature type="region of interest" description="Disordered" evidence="7">
    <location>
        <begin position="75"/>
        <end position="424"/>
    </location>
</feature>
<gene>
    <name evidence="10" type="ORF">DCHRY22_LOCUS6827</name>
</gene>
<feature type="compositionally biased region" description="Acidic residues" evidence="7">
    <location>
        <begin position="617"/>
        <end position="630"/>
    </location>
</feature>
<feature type="compositionally biased region" description="Basic and acidic residues" evidence="7">
    <location>
        <begin position="758"/>
        <end position="780"/>
    </location>
</feature>
<feature type="compositionally biased region" description="Basic residues" evidence="7">
    <location>
        <begin position="102"/>
        <end position="119"/>
    </location>
</feature>
<feature type="region of interest" description="Disordered" evidence="7">
    <location>
        <begin position="719"/>
        <end position="795"/>
    </location>
</feature>
<accession>A0A8J2QMZ0</accession>
<evidence type="ECO:0000259" key="8">
    <source>
        <dbReference type="Pfam" id="PF11600"/>
    </source>
</evidence>
<dbReference type="GO" id="GO:0033186">
    <property type="term" value="C:CAF-1 complex"/>
    <property type="evidence" value="ECO:0007669"/>
    <property type="project" value="TreeGrafter"/>
</dbReference>
<dbReference type="Pfam" id="PF12253">
    <property type="entry name" value="CAF1A_dimeriz"/>
    <property type="match status" value="1"/>
</dbReference>
<evidence type="ECO:0000313" key="11">
    <source>
        <dbReference type="Proteomes" id="UP000789524"/>
    </source>
</evidence>
<dbReference type="InterPro" id="IPR022043">
    <property type="entry name" value="CAF1A_DD"/>
</dbReference>
<comment type="subcellular location">
    <subcellularLocation>
        <location evidence="1">Nucleus</location>
    </subcellularLocation>
</comment>
<comment type="caution">
    <text evidence="10">The sequence shown here is derived from an EMBL/GenBank/DDBJ whole genome shotgun (WGS) entry which is preliminary data.</text>
</comment>
<dbReference type="EMBL" id="CAKASE010000056">
    <property type="protein sequence ID" value="CAG9566107.1"/>
    <property type="molecule type" value="Genomic_DNA"/>
</dbReference>
<feature type="compositionally biased region" description="Polar residues" evidence="7">
    <location>
        <begin position="214"/>
        <end position="230"/>
    </location>
</feature>
<keyword evidence="3" id="KW-0227">DNA damage</keyword>
<proteinExistence type="predicted"/>
<feature type="compositionally biased region" description="Acidic residues" evidence="7">
    <location>
        <begin position="593"/>
        <end position="609"/>
    </location>
</feature>
<dbReference type="GO" id="GO:0005634">
    <property type="term" value="C:nucleus"/>
    <property type="evidence" value="ECO:0007669"/>
    <property type="project" value="UniProtKB-SubCell"/>
</dbReference>
<reference evidence="10" key="1">
    <citation type="submission" date="2021-09" db="EMBL/GenBank/DDBJ databases">
        <authorList>
            <person name="Martin H S."/>
        </authorList>
    </citation>
    <scope>NUCLEOTIDE SEQUENCE</scope>
</reference>
<dbReference type="InterPro" id="IPR021644">
    <property type="entry name" value="CAF-1_p150_acidic"/>
</dbReference>
<protein>
    <submittedName>
        <fullName evidence="10">(African queen) hypothetical protein</fullName>
    </submittedName>
</protein>
<dbReference type="PANTHER" id="PTHR15272">
    <property type="entry name" value="CHROMATIN ASSEMBLY FACTOR 1 SUBUNIT A CAF-1 SUBUNIT A"/>
    <property type="match status" value="1"/>
</dbReference>
<feature type="region of interest" description="Disordered" evidence="7">
    <location>
        <begin position="578"/>
        <end position="631"/>
    </location>
</feature>
<dbReference type="AlphaFoldDB" id="A0A8J2QMZ0"/>
<dbReference type="Proteomes" id="UP000789524">
    <property type="component" value="Unassembled WGS sequence"/>
</dbReference>
<dbReference type="PANTHER" id="PTHR15272:SF0">
    <property type="entry name" value="CHROMATIN ASSEMBLY FACTOR 1 SUBUNIT A"/>
    <property type="match status" value="1"/>
</dbReference>
<dbReference type="GO" id="GO:0006334">
    <property type="term" value="P:nucleosome assembly"/>
    <property type="evidence" value="ECO:0007669"/>
    <property type="project" value="TreeGrafter"/>
</dbReference>
<keyword evidence="2" id="KW-0235">DNA replication</keyword>
<feature type="region of interest" description="Disordered" evidence="7">
    <location>
        <begin position="30"/>
        <end position="61"/>
    </location>
</feature>
<evidence type="ECO:0000256" key="7">
    <source>
        <dbReference type="SAM" id="MobiDB-lite"/>
    </source>
</evidence>
<dbReference type="GO" id="GO:0006281">
    <property type="term" value="P:DNA repair"/>
    <property type="evidence" value="ECO:0007669"/>
    <property type="project" value="UniProtKB-KW"/>
</dbReference>
<evidence type="ECO:0000256" key="5">
    <source>
        <dbReference type="ARBA" id="ARBA00023204"/>
    </source>
</evidence>
<sequence>MKTPKSSDSEEVTPSKKVLKQARLPFKLLSEVSPKPVTPPSRKRKLSVPDPEPVSKIGKIANDKEICDEAVIISDDDSKEAVQNSKPPKSLNPLVKLVDIARKKKLQKSKSSKKRKNTPKKPANGSSENHENGNNENADKIEKEEAMEVDVEVETESKNQDEENASSNNDVTVEKDVDSTENDEDSDKISKGIEDNESSISTSKDDHISDEISNDVSIIETTSENKSKLSVTPKRSVRNKSKPDDNLNTSKISNCDESLTSPSTPRRSGRNISMNSQGDTSTTESANTSVTPKQLQKKLESAKKKEEREKEKLERERKRQQEKEDRIKQKLEKEEQRKKEREEKEEAKRKEREEKEEQRRKEKEEKEKQRELEKKMKEEKEEQKRKEKEEKEEQRKREKEAKEEEKRKRQELLEQEKLEQEQKKKKAAEAFASFFVAKQKSEKDQVTIGPMRNNMLSSFTIKSDMRLAPIVRIQLQEDSKKELDDFLGNQNVPESSLYLKKLKERKPLSSGKTWPPCDKNDDDDVMIVEDELPPADGIGEILSCEPVIQEKLRPKLLSFHENRRPPYWGTWRKKSASINPRRPFKTDNKLLDYEVDSDEEWEEEQEGESIDGSAAGSDDEQEADEYEVDNEVFVPHGYLSDEEATMDEDDVLSLSPEAQKAKLKYLEDEFESEMKKPMEKLKPRLYGLLWEKPEGGKPENCAEALWNYISKFSMIIDPSPVLQPAPEVEEPEKKKTKKKKNPEGENQSPKTDKKKKSKNDDKDAKNTKNEAKKTVTDPKKNQPGINYFLSKLKTS</sequence>
<name>A0A8J2QMZ0_9NEOP</name>